<dbReference type="CDD" id="cd06127">
    <property type="entry name" value="DEDDh"/>
    <property type="match status" value="1"/>
</dbReference>
<keyword evidence="6" id="KW-1185">Reference proteome</keyword>
<accession>A0A0D8HHV1</accession>
<dbReference type="Proteomes" id="UP000032360">
    <property type="component" value="Unassembled WGS sequence"/>
</dbReference>
<keyword evidence="1" id="KW-0540">Nuclease</keyword>
<keyword evidence="2" id="KW-0378">Hydrolase</keyword>
<dbReference type="PANTHER" id="PTHR30231:SF4">
    <property type="entry name" value="PROTEIN NEN2"/>
    <property type="match status" value="1"/>
</dbReference>
<dbReference type="GO" id="GO:0003887">
    <property type="term" value="F:DNA-directed DNA polymerase activity"/>
    <property type="evidence" value="ECO:0007669"/>
    <property type="project" value="UniProtKB-EC"/>
</dbReference>
<evidence type="ECO:0000259" key="4">
    <source>
        <dbReference type="SMART" id="SM00479"/>
    </source>
</evidence>
<keyword evidence="5" id="KW-0808">Transferase</keyword>
<dbReference type="SUPFAM" id="SSF53098">
    <property type="entry name" value="Ribonuclease H-like"/>
    <property type="match status" value="1"/>
</dbReference>
<sequence>MNVESYLGNEGGQLETDKVQSWLYDNTFLVFDLETTGVDVFVDLPVSYALLIMSGDNCVLESYSLVDPGIQIPIEAAKIHGISDAAVRRHGLSLGDALGLIVDQLMRAYRNGWFVVGMNISYDLSLLDNVLKRELGVGLGEMGISPGVVDTLVLDRHYDPYRKGRRTLDALGTRYNVAKGELHNALEDCKVTYRVLREMATIYPAIADLEPSTSSDVLAGFHHKWVEGYNKWARAKSNAEIDDNGWPILLDRGR</sequence>
<evidence type="ECO:0000256" key="1">
    <source>
        <dbReference type="ARBA" id="ARBA00022722"/>
    </source>
</evidence>
<dbReference type="EMBL" id="JXYS01000035">
    <property type="protein sequence ID" value="KJF17575.1"/>
    <property type="molecule type" value="Genomic_DNA"/>
</dbReference>
<dbReference type="GO" id="GO:0005829">
    <property type="term" value="C:cytosol"/>
    <property type="evidence" value="ECO:0007669"/>
    <property type="project" value="TreeGrafter"/>
</dbReference>
<dbReference type="InterPro" id="IPR013520">
    <property type="entry name" value="Ribonucl_H"/>
</dbReference>
<organism evidence="5 6">
    <name type="scientific">Acidithrix ferrooxidans</name>
    <dbReference type="NCBI Taxonomy" id="1280514"/>
    <lineage>
        <taxon>Bacteria</taxon>
        <taxon>Bacillati</taxon>
        <taxon>Actinomycetota</taxon>
        <taxon>Acidimicrobiia</taxon>
        <taxon>Acidimicrobiales</taxon>
        <taxon>Acidimicrobiaceae</taxon>
        <taxon>Acidithrix</taxon>
    </lineage>
</organism>
<gene>
    <name evidence="5" type="primary">polC2</name>
    <name evidence="5" type="ORF">AXFE_15620</name>
</gene>
<dbReference type="GO" id="GO:0008408">
    <property type="term" value="F:3'-5' exonuclease activity"/>
    <property type="evidence" value="ECO:0007669"/>
    <property type="project" value="TreeGrafter"/>
</dbReference>
<proteinExistence type="predicted"/>
<dbReference type="GO" id="GO:0003676">
    <property type="term" value="F:nucleic acid binding"/>
    <property type="evidence" value="ECO:0007669"/>
    <property type="project" value="InterPro"/>
</dbReference>
<dbReference type="PANTHER" id="PTHR30231">
    <property type="entry name" value="DNA POLYMERASE III SUBUNIT EPSILON"/>
    <property type="match status" value="1"/>
</dbReference>
<evidence type="ECO:0000313" key="6">
    <source>
        <dbReference type="Proteomes" id="UP000032360"/>
    </source>
</evidence>
<keyword evidence="3" id="KW-0269">Exonuclease</keyword>
<dbReference type="AlphaFoldDB" id="A0A0D8HHV1"/>
<protein>
    <submittedName>
        <fullName evidence="5">DNA polymerase III PolC-type</fullName>
        <ecNumber evidence="5">2.7.7.7</ecNumber>
    </submittedName>
</protein>
<comment type="caution">
    <text evidence="5">The sequence shown here is derived from an EMBL/GenBank/DDBJ whole genome shotgun (WGS) entry which is preliminary data.</text>
</comment>
<dbReference type="STRING" id="1280514.AXFE_15620"/>
<keyword evidence="5" id="KW-0548">Nucleotidyltransferase</keyword>
<dbReference type="SMART" id="SM00479">
    <property type="entry name" value="EXOIII"/>
    <property type="match status" value="1"/>
</dbReference>
<evidence type="ECO:0000256" key="3">
    <source>
        <dbReference type="ARBA" id="ARBA00022839"/>
    </source>
</evidence>
<reference evidence="5 6" key="1">
    <citation type="submission" date="2015-01" db="EMBL/GenBank/DDBJ databases">
        <title>Draft genome of the acidophilic iron oxidizer Acidithrix ferrooxidans strain Py-F3.</title>
        <authorList>
            <person name="Poehlein A."/>
            <person name="Eisen S."/>
            <person name="Schloemann M."/>
            <person name="Johnson B.D."/>
            <person name="Daniel R."/>
            <person name="Muehling M."/>
        </authorList>
    </citation>
    <scope>NUCLEOTIDE SEQUENCE [LARGE SCALE GENOMIC DNA]</scope>
    <source>
        <strain evidence="5 6">Py-F3</strain>
    </source>
</reference>
<name>A0A0D8HHV1_9ACTN</name>
<evidence type="ECO:0000256" key="2">
    <source>
        <dbReference type="ARBA" id="ARBA00022801"/>
    </source>
</evidence>
<evidence type="ECO:0000313" key="5">
    <source>
        <dbReference type="EMBL" id="KJF17575.1"/>
    </source>
</evidence>
<dbReference type="RefSeq" id="WP_052605287.1">
    <property type="nucleotide sequence ID" value="NZ_JXYS01000035.1"/>
</dbReference>
<dbReference type="EC" id="2.7.7.7" evidence="5"/>
<dbReference type="InterPro" id="IPR036397">
    <property type="entry name" value="RNaseH_sf"/>
</dbReference>
<dbReference type="OrthoDB" id="9791657at2"/>
<dbReference type="Gene3D" id="3.30.420.10">
    <property type="entry name" value="Ribonuclease H-like superfamily/Ribonuclease H"/>
    <property type="match status" value="1"/>
</dbReference>
<dbReference type="InterPro" id="IPR012337">
    <property type="entry name" value="RNaseH-like_sf"/>
</dbReference>
<dbReference type="Pfam" id="PF00929">
    <property type="entry name" value="RNase_T"/>
    <property type="match status" value="1"/>
</dbReference>
<feature type="domain" description="Exonuclease" evidence="4">
    <location>
        <begin position="27"/>
        <end position="205"/>
    </location>
</feature>